<dbReference type="InterPro" id="IPR043144">
    <property type="entry name" value="Mal/L-sulf/L-lact_DH-like_ah"/>
</dbReference>
<reference evidence="3 4" key="1">
    <citation type="journal article" date="2015" name="Antonie Van Leeuwenhoek">
        <title>Pseudooceanicola atlanticus gen. nov. sp. nov., isolated from surface seawater of the Atlantic Ocean and reclassification of Oceanicola batsensis, Oceanicola marinus, Oceanicola nitratireducens, Oceanicola nanhaiensis, Oceanicola antarcticus and Oceanicola flagellatus, as Pseudooceanicola batsensis comb. nov., Pseudooceanicola marinus comb. nov., Pseudooceanicola nitratireducens comb. nov., Pseudooceanicola nanhaiensis comb. nov., Pseudooceanicola antarcticus comb. nov., and Pseudooceanicola flagellatus comb. nov.</title>
        <authorList>
            <person name="Lai Q."/>
            <person name="Li G."/>
            <person name="Liu X."/>
            <person name="Du Y."/>
            <person name="Sun F."/>
            <person name="Shao Z."/>
        </authorList>
    </citation>
    <scope>NUCLEOTIDE SEQUENCE [LARGE SCALE GENOMIC DNA]</scope>
    <source>
        <strain evidence="3 4">22II-s11g</strain>
    </source>
</reference>
<dbReference type="Pfam" id="PF02615">
    <property type="entry name" value="Ldh_2"/>
    <property type="match status" value="1"/>
</dbReference>
<sequence length="354" mass="36329">MAQMPDIHRQQIADILIAWGMPEPEAAQTSEVMAWADLHGIDSHGISMLTVYDRHRRAGRMDMAAQCRTVRDGPVHALLDGGGGLGHVPARTGMALAIDKAHASGIGAVAVRNSAHFGACGFYALMAAQAGLVGLVTTSAATIQVAPAGGAAARLGTDPLAFAAPGAPDRPFLLDMATTTVAAGKLRNRENEGADCPPGWVLTADGQPSVDPTEAREKGGYLTSLGGALEGSSYKGYGLAVMVNILSSGLSGATLVTDPQHTKKPQGMDIGHFFLALDPDLFREPGAFEADVAALSDALSATPPADPAQPVMIAGDPERARAAERGANGIPVAPGLLAKLREIAEAAGVPFRLG</sequence>
<evidence type="ECO:0000256" key="2">
    <source>
        <dbReference type="ARBA" id="ARBA00023002"/>
    </source>
</evidence>
<dbReference type="STRING" id="1461694.ATO9_17260"/>
<dbReference type="eggNOG" id="COG2055">
    <property type="taxonomic scope" value="Bacteria"/>
</dbReference>
<dbReference type="Gene3D" id="1.10.1530.10">
    <property type="match status" value="1"/>
</dbReference>
<keyword evidence="4" id="KW-1185">Reference proteome</keyword>
<evidence type="ECO:0000313" key="3">
    <source>
        <dbReference type="EMBL" id="KGM47589.1"/>
    </source>
</evidence>
<name>A0A0A0EAS8_9RHOB</name>
<dbReference type="SUPFAM" id="SSF89733">
    <property type="entry name" value="L-sulfolactate dehydrogenase-like"/>
    <property type="match status" value="1"/>
</dbReference>
<dbReference type="RefSeq" id="WP_043752077.1">
    <property type="nucleotide sequence ID" value="NZ_AQQX01000009.1"/>
</dbReference>
<dbReference type="InterPro" id="IPR036111">
    <property type="entry name" value="Mal/L-sulfo/L-lacto_DH-like_sf"/>
</dbReference>
<gene>
    <name evidence="3" type="ORF">ATO9_17260</name>
</gene>
<evidence type="ECO:0000313" key="4">
    <source>
        <dbReference type="Proteomes" id="UP000030004"/>
    </source>
</evidence>
<dbReference type="EMBL" id="AQQX01000009">
    <property type="protein sequence ID" value="KGM47589.1"/>
    <property type="molecule type" value="Genomic_DNA"/>
</dbReference>
<dbReference type="PANTHER" id="PTHR11091:SF0">
    <property type="entry name" value="MALATE DEHYDROGENASE"/>
    <property type="match status" value="1"/>
</dbReference>
<evidence type="ECO:0000256" key="1">
    <source>
        <dbReference type="ARBA" id="ARBA00006056"/>
    </source>
</evidence>
<proteinExistence type="inferred from homology"/>
<organism evidence="3 4">
    <name type="scientific">Pseudooceanicola atlanticus</name>
    <dbReference type="NCBI Taxonomy" id="1461694"/>
    <lineage>
        <taxon>Bacteria</taxon>
        <taxon>Pseudomonadati</taxon>
        <taxon>Pseudomonadota</taxon>
        <taxon>Alphaproteobacteria</taxon>
        <taxon>Rhodobacterales</taxon>
        <taxon>Paracoccaceae</taxon>
        <taxon>Pseudooceanicola</taxon>
    </lineage>
</organism>
<dbReference type="InterPro" id="IPR003767">
    <property type="entry name" value="Malate/L-lactate_DH-like"/>
</dbReference>
<dbReference type="Gene3D" id="3.30.1370.60">
    <property type="entry name" value="Hypothetical oxidoreductase yiak, domain 2"/>
    <property type="match status" value="1"/>
</dbReference>
<dbReference type="InterPro" id="IPR043143">
    <property type="entry name" value="Mal/L-sulf/L-lact_DH-like_NADP"/>
</dbReference>
<dbReference type="GO" id="GO:0016491">
    <property type="term" value="F:oxidoreductase activity"/>
    <property type="evidence" value="ECO:0007669"/>
    <property type="project" value="UniProtKB-KW"/>
</dbReference>
<protein>
    <submittedName>
        <fullName evidence="3">Lactate dehydrogenase</fullName>
    </submittedName>
</protein>
<dbReference type="PANTHER" id="PTHR11091">
    <property type="entry name" value="OXIDOREDUCTASE-RELATED"/>
    <property type="match status" value="1"/>
</dbReference>
<dbReference type="AlphaFoldDB" id="A0A0A0EAS8"/>
<accession>A0A0A0EAS8</accession>
<keyword evidence="2" id="KW-0560">Oxidoreductase</keyword>
<dbReference type="Proteomes" id="UP000030004">
    <property type="component" value="Unassembled WGS sequence"/>
</dbReference>
<comment type="similarity">
    <text evidence="1">Belongs to the LDH2/MDH2 oxidoreductase family.</text>
</comment>
<comment type="caution">
    <text evidence="3">The sequence shown here is derived from an EMBL/GenBank/DDBJ whole genome shotgun (WGS) entry which is preliminary data.</text>
</comment>